<evidence type="ECO:0000256" key="5">
    <source>
        <dbReference type="ARBA" id="ARBA00022777"/>
    </source>
</evidence>
<evidence type="ECO:0000256" key="3">
    <source>
        <dbReference type="ARBA" id="ARBA00022679"/>
    </source>
</evidence>
<dbReference type="InterPro" id="IPR058209">
    <property type="entry name" value="TPR_BSK1_C"/>
</dbReference>
<dbReference type="OMA" id="TAVHRIM"/>
<keyword evidence="5" id="KW-0418">Kinase</keyword>
<comment type="caution">
    <text evidence="9">The sequence shown here is derived from an EMBL/GenBank/DDBJ whole genome shotgun (WGS) entry which is preliminary data.</text>
</comment>
<dbReference type="GO" id="GO:0012505">
    <property type="term" value="C:endomembrane system"/>
    <property type="evidence" value="ECO:0007669"/>
    <property type="project" value="UniProtKB-SubCell"/>
</dbReference>
<evidence type="ECO:0000256" key="2">
    <source>
        <dbReference type="ARBA" id="ARBA00022475"/>
    </source>
</evidence>
<dbReference type="GO" id="GO:0004672">
    <property type="term" value="F:protein kinase activity"/>
    <property type="evidence" value="ECO:0007669"/>
    <property type="project" value="InterPro"/>
</dbReference>
<evidence type="ECO:0000256" key="4">
    <source>
        <dbReference type="ARBA" id="ARBA00022741"/>
    </source>
</evidence>
<evidence type="ECO:0000259" key="8">
    <source>
        <dbReference type="Pfam" id="PF25575"/>
    </source>
</evidence>
<keyword evidence="6" id="KW-0067">ATP-binding</keyword>
<evidence type="ECO:0000256" key="1">
    <source>
        <dbReference type="ARBA" id="ARBA00004308"/>
    </source>
</evidence>
<keyword evidence="3" id="KW-0808">Transferase</keyword>
<keyword evidence="2" id="KW-1003">Cell membrane</keyword>
<evidence type="ECO:0000313" key="9">
    <source>
        <dbReference type="EMBL" id="KAH9298952.1"/>
    </source>
</evidence>
<feature type="non-terminal residue" evidence="9">
    <location>
        <position position="1"/>
    </location>
</feature>
<comment type="subcellular location">
    <subcellularLocation>
        <location evidence="1">Endomembrane system</location>
    </subcellularLocation>
</comment>
<dbReference type="PANTHER" id="PTHR45863">
    <property type="entry name" value="SERINE/THREONINE-PROTEIN KINASE BSK5"/>
    <property type="match status" value="1"/>
</dbReference>
<keyword evidence="4" id="KW-0547">Nucleotide-binding</keyword>
<keyword evidence="10" id="KW-1185">Reference proteome</keyword>
<dbReference type="PANTHER" id="PTHR45863:SF10">
    <property type="entry name" value="SERINE_THREONINE-PROTEIN KINASE BSK-RELATED"/>
    <property type="match status" value="1"/>
</dbReference>
<proteinExistence type="predicted"/>
<name>A0AA38CDU4_TAXCH</name>
<organism evidence="9 10">
    <name type="scientific">Taxus chinensis</name>
    <name type="common">Chinese yew</name>
    <name type="synonym">Taxus wallichiana var. chinensis</name>
    <dbReference type="NCBI Taxonomy" id="29808"/>
    <lineage>
        <taxon>Eukaryota</taxon>
        <taxon>Viridiplantae</taxon>
        <taxon>Streptophyta</taxon>
        <taxon>Embryophyta</taxon>
        <taxon>Tracheophyta</taxon>
        <taxon>Spermatophyta</taxon>
        <taxon>Pinopsida</taxon>
        <taxon>Pinidae</taxon>
        <taxon>Conifers II</taxon>
        <taxon>Cupressales</taxon>
        <taxon>Taxaceae</taxon>
        <taxon>Taxus</taxon>
    </lineage>
</organism>
<evidence type="ECO:0000256" key="6">
    <source>
        <dbReference type="ARBA" id="ARBA00022840"/>
    </source>
</evidence>
<evidence type="ECO:0000256" key="7">
    <source>
        <dbReference type="ARBA" id="ARBA00023136"/>
    </source>
</evidence>
<feature type="domain" description="Serine/threonine-protein kinase BSK1-like TPR repeats" evidence="8">
    <location>
        <begin position="27"/>
        <end position="92"/>
    </location>
</feature>
<dbReference type="AlphaFoldDB" id="A0AA38CDU4"/>
<dbReference type="InterPro" id="IPR045845">
    <property type="entry name" value="BSK"/>
</dbReference>
<sequence length="92" mass="10608">VSSRLMMEISGEEENSSVPNALCPLAEACLRMDLTAVHRIMVAVHYDDDEAIGELSFKEWTLETQNMRNVRKHGDLAFEEKDFQTATQWYTR</sequence>
<dbReference type="GO" id="GO:0009742">
    <property type="term" value="P:brassinosteroid mediated signaling pathway"/>
    <property type="evidence" value="ECO:0007669"/>
    <property type="project" value="InterPro"/>
</dbReference>
<feature type="non-terminal residue" evidence="9">
    <location>
        <position position="92"/>
    </location>
</feature>
<dbReference type="Proteomes" id="UP000824469">
    <property type="component" value="Unassembled WGS sequence"/>
</dbReference>
<dbReference type="Pfam" id="PF25575">
    <property type="entry name" value="TPR_BSK1_C"/>
    <property type="match status" value="1"/>
</dbReference>
<dbReference type="GO" id="GO:0005524">
    <property type="term" value="F:ATP binding"/>
    <property type="evidence" value="ECO:0007669"/>
    <property type="project" value="UniProtKB-KW"/>
</dbReference>
<gene>
    <name evidence="9" type="ORF">KI387_030634</name>
</gene>
<dbReference type="EMBL" id="JAHRHJ020000010">
    <property type="protein sequence ID" value="KAH9298952.1"/>
    <property type="molecule type" value="Genomic_DNA"/>
</dbReference>
<accession>A0AA38CDU4</accession>
<protein>
    <recommendedName>
        <fullName evidence="8">Serine/threonine-protein kinase BSK1-like TPR repeats domain-containing protein</fullName>
    </recommendedName>
</protein>
<keyword evidence="7" id="KW-0472">Membrane</keyword>
<reference evidence="9 10" key="1">
    <citation type="journal article" date="2021" name="Nat. Plants">
        <title>The Taxus genome provides insights into paclitaxel biosynthesis.</title>
        <authorList>
            <person name="Xiong X."/>
            <person name="Gou J."/>
            <person name="Liao Q."/>
            <person name="Li Y."/>
            <person name="Zhou Q."/>
            <person name="Bi G."/>
            <person name="Li C."/>
            <person name="Du R."/>
            <person name="Wang X."/>
            <person name="Sun T."/>
            <person name="Guo L."/>
            <person name="Liang H."/>
            <person name="Lu P."/>
            <person name="Wu Y."/>
            <person name="Zhang Z."/>
            <person name="Ro D.K."/>
            <person name="Shang Y."/>
            <person name="Huang S."/>
            <person name="Yan J."/>
        </authorList>
    </citation>
    <scope>NUCLEOTIDE SEQUENCE [LARGE SCALE GENOMIC DNA]</scope>
    <source>
        <strain evidence="9">Ta-2019</strain>
    </source>
</reference>
<evidence type="ECO:0000313" key="10">
    <source>
        <dbReference type="Proteomes" id="UP000824469"/>
    </source>
</evidence>